<dbReference type="InterPro" id="IPR043129">
    <property type="entry name" value="ATPase_NBD"/>
</dbReference>
<keyword evidence="1" id="KW-0119">Carbohydrate metabolism</keyword>
<dbReference type="Gene3D" id="3.30.420.40">
    <property type="match status" value="2"/>
</dbReference>
<comment type="catalytic activity">
    <reaction evidence="1">
        <text>1,6-anhydro-N-acetyl-beta-muramate + ATP + H2O = N-acetyl-D-muramate 6-phosphate + ADP + H(+)</text>
        <dbReference type="Rhea" id="RHEA:24952"/>
        <dbReference type="ChEBI" id="CHEBI:15377"/>
        <dbReference type="ChEBI" id="CHEBI:15378"/>
        <dbReference type="ChEBI" id="CHEBI:30616"/>
        <dbReference type="ChEBI" id="CHEBI:58690"/>
        <dbReference type="ChEBI" id="CHEBI:58722"/>
        <dbReference type="ChEBI" id="CHEBI:456216"/>
        <dbReference type="EC" id="2.7.1.170"/>
    </reaction>
</comment>
<dbReference type="NCBIfam" id="NF007139">
    <property type="entry name" value="PRK09585.1-3"/>
    <property type="match status" value="1"/>
</dbReference>
<organism evidence="2 3">
    <name type="scientific">Spiribacter aquaticus</name>
    <dbReference type="NCBI Taxonomy" id="1935996"/>
    <lineage>
        <taxon>Bacteria</taxon>
        <taxon>Pseudomonadati</taxon>
        <taxon>Pseudomonadota</taxon>
        <taxon>Gammaproteobacteria</taxon>
        <taxon>Chromatiales</taxon>
        <taxon>Ectothiorhodospiraceae</taxon>
        <taxon>Spiribacter</taxon>
    </lineage>
</organism>
<proteinExistence type="inferred from homology"/>
<comment type="pathway">
    <text evidence="1">Amino-sugar metabolism; 1,6-anhydro-N-acetylmuramate degradation.</text>
</comment>
<comment type="caution">
    <text evidence="2">The sequence shown here is derived from an EMBL/GenBank/DDBJ whole genome shotgun (WGS) entry which is preliminary data.</text>
</comment>
<dbReference type="SUPFAM" id="SSF53067">
    <property type="entry name" value="Actin-like ATPase domain"/>
    <property type="match status" value="1"/>
</dbReference>
<dbReference type="InterPro" id="IPR005338">
    <property type="entry name" value="Anhydro_N_Ac-Mur_kinase"/>
</dbReference>
<dbReference type="UniPathway" id="UPA00343"/>
<keyword evidence="3" id="KW-1185">Reference proteome</keyword>
<protein>
    <recommendedName>
        <fullName evidence="1">Anhydro-N-acetylmuramic acid kinase</fullName>
        <ecNumber evidence="1">2.7.1.170</ecNumber>
    </recommendedName>
    <alternativeName>
        <fullName evidence="1">AnhMurNAc kinase</fullName>
    </alternativeName>
</protein>
<keyword evidence="1 2" id="KW-0808">Transferase</keyword>
<dbReference type="EMBL" id="VMKP01000001">
    <property type="protein sequence ID" value="TVO66153.1"/>
    <property type="molecule type" value="Genomic_DNA"/>
</dbReference>
<keyword evidence="1 2" id="KW-0418">Kinase</keyword>
<dbReference type="GO" id="GO:0016773">
    <property type="term" value="F:phosphotransferase activity, alcohol group as acceptor"/>
    <property type="evidence" value="ECO:0007669"/>
    <property type="project" value="UniProtKB-UniRule"/>
</dbReference>
<comment type="function">
    <text evidence="1">Catalyzes the specific phosphorylation of 1,6-anhydro-N-acetylmuramic acid (anhMurNAc) with the simultaneous cleavage of the 1,6-anhydro ring, generating MurNAc-6-P. Is required for the utilization of anhMurNAc either imported from the medium or derived from its own cell wall murein, and thus plays a role in cell wall recycling.</text>
</comment>
<accession>A0A557RLW9</accession>
<name>A0A557RLW9_9GAMM</name>
<evidence type="ECO:0000313" key="3">
    <source>
        <dbReference type="Proteomes" id="UP000316688"/>
    </source>
</evidence>
<gene>
    <name evidence="1" type="primary">anmK</name>
    <name evidence="2" type="ORF">FPL11_00155</name>
</gene>
<dbReference type="PANTHER" id="PTHR30605:SF0">
    <property type="entry name" value="ANHYDRO-N-ACETYLMURAMIC ACID KINASE"/>
    <property type="match status" value="1"/>
</dbReference>
<comment type="similarity">
    <text evidence="1">Belongs to the anhydro-N-acetylmuramic acid kinase family.</text>
</comment>
<feature type="binding site" evidence="1">
    <location>
        <begin position="9"/>
        <end position="16"/>
    </location>
    <ligand>
        <name>ATP</name>
        <dbReference type="ChEBI" id="CHEBI:30616"/>
    </ligand>
</feature>
<reference evidence="2 3" key="1">
    <citation type="submission" date="2019-07" db="EMBL/GenBank/DDBJ databases">
        <title>Reclasification of Spiribacter aquaticus.</title>
        <authorList>
            <person name="Leon M.J."/>
            <person name="Sanchez-Porro C."/>
            <person name="Ventosa A."/>
        </authorList>
    </citation>
    <scope>NUCLEOTIDE SEQUENCE [LARGE SCALE GENOMIC DNA]</scope>
    <source>
        <strain evidence="2 3">SP30</strain>
    </source>
</reference>
<dbReference type="UniPathway" id="UPA00544"/>
<dbReference type="HAMAP" id="MF_01270">
    <property type="entry name" value="AnhMurNAc_kinase"/>
    <property type="match status" value="1"/>
</dbReference>
<dbReference type="Proteomes" id="UP000316688">
    <property type="component" value="Unassembled WGS sequence"/>
</dbReference>
<dbReference type="PANTHER" id="PTHR30605">
    <property type="entry name" value="ANHYDRO-N-ACETYLMURAMIC ACID KINASE"/>
    <property type="match status" value="1"/>
</dbReference>
<dbReference type="GO" id="GO:0006040">
    <property type="term" value="P:amino sugar metabolic process"/>
    <property type="evidence" value="ECO:0007669"/>
    <property type="project" value="InterPro"/>
</dbReference>
<sequence length="363" mass="37633">MRMIGLMSGTSLDGVDAVMADFDARGHPRPCGHVHSPYSAELATALRNINADSPLDHLLALDARLAGVYAAAVESLLHATGSTRREVSAIALHGQTLWHAPLSDPPVTCQAGDPSRLAEATGLPVVADFRQRDLAAGGVGAPLAPVFHAALLGGEQRRCVVNVGGVANLSVLAAGGRAEAGFDTGPGNALMDAGARRYLDSAFDRDGAWAASGQVDSAFLARLLADPYFQRPPPKSLDVSTFDPRWLDAHAGQPAQPVDRQATLLALTAETIAAAVERWGGGPRDVVITGGGAANTALCRALDHRLGGERPLRTSDELGIPALQVEALGFAWLGRATLLGEPVDLTAITGARRPTVLGGIYPA</sequence>
<dbReference type="GO" id="GO:0009254">
    <property type="term" value="P:peptidoglycan turnover"/>
    <property type="evidence" value="ECO:0007669"/>
    <property type="project" value="UniProtKB-UniRule"/>
</dbReference>
<keyword evidence="1" id="KW-0547">Nucleotide-binding</keyword>
<dbReference type="GO" id="GO:0016301">
    <property type="term" value="F:kinase activity"/>
    <property type="evidence" value="ECO:0007669"/>
    <property type="project" value="UniProtKB-KW"/>
</dbReference>
<evidence type="ECO:0000256" key="1">
    <source>
        <dbReference type="HAMAP-Rule" id="MF_01270"/>
    </source>
</evidence>
<dbReference type="GO" id="GO:0097175">
    <property type="term" value="P:1,6-anhydro-N-acetyl-beta-muramic acid catabolic process"/>
    <property type="evidence" value="ECO:0007669"/>
    <property type="project" value="UniProtKB-UniRule"/>
</dbReference>
<dbReference type="GO" id="GO:0005524">
    <property type="term" value="F:ATP binding"/>
    <property type="evidence" value="ECO:0007669"/>
    <property type="project" value="UniProtKB-UniRule"/>
</dbReference>
<keyword evidence="1" id="KW-0067">ATP-binding</keyword>
<comment type="pathway">
    <text evidence="1">Cell wall biogenesis; peptidoglycan recycling.</text>
</comment>
<dbReference type="EC" id="2.7.1.170" evidence="1"/>
<dbReference type="Pfam" id="PF03702">
    <property type="entry name" value="AnmK"/>
    <property type="match status" value="1"/>
</dbReference>
<dbReference type="AlphaFoldDB" id="A0A557RLW9"/>
<dbReference type="RefSeq" id="WP_144346753.1">
    <property type="nucleotide sequence ID" value="NZ_VMKP01000001.1"/>
</dbReference>
<evidence type="ECO:0000313" key="2">
    <source>
        <dbReference type="EMBL" id="TVO66153.1"/>
    </source>
</evidence>